<proteinExistence type="predicted"/>
<dbReference type="EMBL" id="VXIS01000259">
    <property type="protein sequence ID" value="KAA8895532.1"/>
    <property type="molecule type" value="Genomic_DNA"/>
</dbReference>
<reference evidence="3 4" key="1">
    <citation type="submission" date="2019-09" db="EMBL/GenBank/DDBJ databases">
        <title>Draft genome of the ectomycorrhizal ascomycete Sphaerosporella brunnea.</title>
        <authorList>
            <consortium name="DOE Joint Genome Institute"/>
            <person name="Benucci G.M."/>
            <person name="Marozzi G."/>
            <person name="Antonielli L."/>
            <person name="Sanchez S."/>
            <person name="Marco P."/>
            <person name="Wang X."/>
            <person name="Falini L.B."/>
            <person name="Barry K."/>
            <person name="Haridas S."/>
            <person name="Lipzen A."/>
            <person name="Labutti K."/>
            <person name="Grigoriev I.V."/>
            <person name="Murat C."/>
            <person name="Martin F."/>
            <person name="Albertini E."/>
            <person name="Donnini D."/>
            <person name="Bonito G."/>
        </authorList>
    </citation>
    <scope>NUCLEOTIDE SEQUENCE [LARGE SCALE GENOMIC DNA]</scope>
    <source>
        <strain evidence="3 4">Sb_GMNB300</strain>
    </source>
</reference>
<feature type="transmembrane region" description="Helical" evidence="2">
    <location>
        <begin position="245"/>
        <end position="271"/>
    </location>
</feature>
<dbReference type="InParanoid" id="A0A5J5EII5"/>
<dbReference type="AlphaFoldDB" id="A0A5J5EII5"/>
<dbReference type="PANTHER" id="PTHR41807">
    <property type="entry name" value="GLUTATHIONE TRANSFERASE 3"/>
    <property type="match status" value="1"/>
</dbReference>
<dbReference type="GO" id="GO:0016020">
    <property type="term" value="C:membrane"/>
    <property type="evidence" value="ECO:0007669"/>
    <property type="project" value="TreeGrafter"/>
</dbReference>
<sequence length="347" mass="37534">MSSLWINKKKKGELVALCDQLGLQTDGYLKSDLESLLSQYLQDNEKELSQDPTFAPYYDTLSSRSPSKRTTTSILTATDELPQTRTRRRTSRYVPGSTSFEDQASTDGDFTPEPQSERKTRGGSRALAVRTPRPVRSLRDAAGVALPPSPAAVADGIESRVNAIAASAKTALESAEIAEKALNIRDRLSNVISVNATSLSLEAVLLLVAVVPVSYELTLPAVDVLGWPATTYVLPDLFVLLTTAFWAPFLVWLSTALLVPLANAVTFNLVATTVQRKNEQYRVDPLTFAVTRALAAYLVHYKGFTFGGLFSEQAIKMVGASVGKELQIIGAGIGGIAALWVGILSRR</sequence>
<keyword evidence="4" id="KW-1185">Reference proteome</keyword>
<feature type="region of interest" description="Disordered" evidence="1">
    <location>
        <begin position="46"/>
        <end position="126"/>
    </location>
</feature>
<keyword evidence="2" id="KW-0812">Transmembrane</keyword>
<accession>A0A5J5EII5</accession>
<name>A0A5J5EII5_9PEZI</name>
<feature type="compositionally biased region" description="Low complexity" evidence="1">
    <location>
        <begin position="60"/>
        <end position="73"/>
    </location>
</feature>
<evidence type="ECO:0000313" key="3">
    <source>
        <dbReference type="EMBL" id="KAA8895532.1"/>
    </source>
</evidence>
<gene>
    <name evidence="3" type="ORF">FN846DRAFT_332709</name>
</gene>
<feature type="transmembrane region" description="Helical" evidence="2">
    <location>
        <begin position="326"/>
        <end position="344"/>
    </location>
</feature>
<dbReference type="OrthoDB" id="4034134at2759"/>
<evidence type="ECO:0000256" key="1">
    <source>
        <dbReference type="SAM" id="MobiDB-lite"/>
    </source>
</evidence>
<dbReference type="InterPro" id="IPR038872">
    <property type="entry name" value="Put_GTT3"/>
</dbReference>
<feature type="transmembrane region" description="Helical" evidence="2">
    <location>
        <begin position="192"/>
        <end position="215"/>
    </location>
</feature>
<protein>
    <submittedName>
        <fullName evidence="3">Uncharacterized protein</fullName>
    </submittedName>
</protein>
<dbReference type="Proteomes" id="UP000326924">
    <property type="component" value="Unassembled WGS sequence"/>
</dbReference>
<evidence type="ECO:0000313" key="4">
    <source>
        <dbReference type="Proteomes" id="UP000326924"/>
    </source>
</evidence>
<organism evidence="3 4">
    <name type="scientific">Sphaerosporella brunnea</name>
    <dbReference type="NCBI Taxonomy" id="1250544"/>
    <lineage>
        <taxon>Eukaryota</taxon>
        <taxon>Fungi</taxon>
        <taxon>Dikarya</taxon>
        <taxon>Ascomycota</taxon>
        <taxon>Pezizomycotina</taxon>
        <taxon>Pezizomycetes</taxon>
        <taxon>Pezizales</taxon>
        <taxon>Pyronemataceae</taxon>
        <taxon>Sphaerosporella</taxon>
    </lineage>
</organism>
<feature type="transmembrane region" description="Helical" evidence="2">
    <location>
        <begin position="283"/>
        <end position="301"/>
    </location>
</feature>
<comment type="caution">
    <text evidence="3">The sequence shown here is derived from an EMBL/GenBank/DDBJ whole genome shotgun (WGS) entry which is preliminary data.</text>
</comment>
<feature type="compositionally biased region" description="Polar residues" evidence="1">
    <location>
        <begin position="96"/>
        <end position="108"/>
    </location>
</feature>
<keyword evidence="2" id="KW-0472">Membrane</keyword>
<evidence type="ECO:0000256" key="2">
    <source>
        <dbReference type="SAM" id="Phobius"/>
    </source>
</evidence>
<dbReference type="PANTHER" id="PTHR41807:SF1">
    <property type="entry name" value="GLUTATHIONE TRANSFERASE 3"/>
    <property type="match status" value="1"/>
</dbReference>
<keyword evidence="2" id="KW-1133">Transmembrane helix</keyword>